<dbReference type="Proteomes" id="UP000789702">
    <property type="component" value="Unassembled WGS sequence"/>
</dbReference>
<evidence type="ECO:0000313" key="1">
    <source>
        <dbReference type="EMBL" id="CAG8438755.1"/>
    </source>
</evidence>
<accession>A0ACA9JVK5</accession>
<comment type="caution">
    <text evidence="1">The sequence shown here is derived from an EMBL/GenBank/DDBJ whole genome shotgun (WGS) entry which is preliminary data.</text>
</comment>
<evidence type="ECO:0000313" key="2">
    <source>
        <dbReference type="Proteomes" id="UP000789702"/>
    </source>
</evidence>
<gene>
    <name evidence="1" type="ORF">DHETER_LOCUS101</name>
</gene>
<keyword evidence="2" id="KW-1185">Reference proteome</keyword>
<name>A0ACA9JVK5_9GLOM</name>
<dbReference type="EMBL" id="CAJVPU010000041">
    <property type="protein sequence ID" value="CAG8438755.1"/>
    <property type="molecule type" value="Genomic_DNA"/>
</dbReference>
<reference evidence="1" key="1">
    <citation type="submission" date="2021-06" db="EMBL/GenBank/DDBJ databases">
        <authorList>
            <person name="Kallberg Y."/>
            <person name="Tangrot J."/>
            <person name="Rosling A."/>
        </authorList>
    </citation>
    <scope>NUCLEOTIDE SEQUENCE</scope>
    <source>
        <strain evidence="1">IL203A</strain>
    </source>
</reference>
<protein>
    <submittedName>
        <fullName evidence="1">7343_t:CDS:1</fullName>
    </submittedName>
</protein>
<proteinExistence type="predicted"/>
<sequence length="519" mass="61318">MNFFQRNGKPYSKRHPHKPSINLKQPDSEYSKVFKVFGNIKYWDGYACLFFVVWNNDPDFHNALGEFIYESSIIQNEIENIMMNDGYDVRCDIIRKYFTDYFQSIKSKDAELRNKVMREIINYLHDKHSLPSLSQFNIEDMDLSQRHLLRLICIYGIQSWTYLYYARYISSYQCMTQQMFLETKNRELTNELEALKNEKEKSWKTPIKKQSSKLSFGRTLQDEVNILLQENERLRDEAAKHQAKLGNALNFSWKDDDPNHSGQLIKEIDHLKHELSTFTSVKGSKISKIKIHTQAVNELFKKYKCSITSDDPQMKLILGAVLQRHIFEFIRQEISNYFEDQHGNSFYENTNLPNDLLEVEIIKKTKDLISLTHRFSEVNRGNDEYTRILPIKIRQQIYAALSNRGFTNQDHPLIQKIAKDLLELMDKYRTIESKEKNIQLQSKAKDIVYKIMNLFHFRIYTQELPPKVIFYEGGDIFDIEIMEEIAYLEDSEDIEICAFPADRLRHIPGKKPVNGSDQT</sequence>
<organism evidence="1 2">
    <name type="scientific">Dentiscutata heterogama</name>
    <dbReference type="NCBI Taxonomy" id="1316150"/>
    <lineage>
        <taxon>Eukaryota</taxon>
        <taxon>Fungi</taxon>
        <taxon>Fungi incertae sedis</taxon>
        <taxon>Mucoromycota</taxon>
        <taxon>Glomeromycotina</taxon>
        <taxon>Glomeromycetes</taxon>
        <taxon>Diversisporales</taxon>
        <taxon>Gigasporaceae</taxon>
        <taxon>Dentiscutata</taxon>
    </lineage>
</organism>